<gene>
    <name evidence="1" type="ORF">DFH07DRAFT_777190</name>
</gene>
<evidence type="ECO:0000313" key="1">
    <source>
        <dbReference type="EMBL" id="KAJ7744037.1"/>
    </source>
</evidence>
<proteinExistence type="predicted"/>
<reference evidence="1" key="1">
    <citation type="submission" date="2023-03" db="EMBL/GenBank/DDBJ databases">
        <title>Massive genome expansion in bonnet fungi (Mycena s.s.) driven by repeated elements and novel gene families across ecological guilds.</title>
        <authorList>
            <consortium name="Lawrence Berkeley National Laboratory"/>
            <person name="Harder C.B."/>
            <person name="Miyauchi S."/>
            <person name="Viragh M."/>
            <person name="Kuo A."/>
            <person name="Thoen E."/>
            <person name="Andreopoulos B."/>
            <person name="Lu D."/>
            <person name="Skrede I."/>
            <person name="Drula E."/>
            <person name="Henrissat B."/>
            <person name="Morin E."/>
            <person name="Kohler A."/>
            <person name="Barry K."/>
            <person name="LaButti K."/>
            <person name="Morin E."/>
            <person name="Salamov A."/>
            <person name="Lipzen A."/>
            <person name="Mereny Z."/>
            <person name="Hegedus B."/>
            <person name="Baldrian P."/>
            <person name="Stursova M."/>
            <person name="Weitz H."/>
            <person name="Taylor A."/>
            <person name="Grigoriev I.V."/>
            <person name="Nagy L.G."/>
            <person name="Martin F."/>
            <person name="Kauserud H."/>
        </authorList>
    </citation>
    <scope>NUCLEOTIDE SEQUENCE</scope>
    <source>
        <strain evidence="1">CBHHK188m</strain>
    </source>
</reference>
<dbReference type="EMBL" id="JARJLG010000109">
    <property type="protein sequence ID" value="KAJ7744037.1"/>
    <property type="molecule type" value="Genomic_DNA"/>
</dbReference>
<organism evidence="1 2">
    <name type="scientific">Mycena maculata</name>
    <dbReference type="NCBI Taxonomy" id="230809"/>
    <lineage>
        <taxon>Eukaryota</taxon>
        <taxon>Fungi</taxon>
        <taxon>Dikarya</taxon>
        <taxon>Basidiomycota</taxon>
        <taxon>Agaricomycotina</taxon>
        <taxon>Agaricomycetes</taxon>
        <taxon>Agaricomycetidae</taxon>
        <taxon>Agaricales</taxon>
        <taxon>Marasmiineae</taxon>
        <taxon>Mycenaceae</taxon>
        <taxon>Mycena</taxon>
    </lineage>
</organism>
<dbReference type="AlphaFoldDB" id="A0AAD7N4G2"/>
<dbReference type="Proteomes" id="UP001215280">
    <property type="component" value="Unassembled WGS sequence"/>
</dbReference>
<sequence>MRTGVIRAVLKRTQRNNRFGVEDQAQRNGVKYLPVFYANLDPAMIPSGDQLEIHSTFTEGAVHRALISLRSIYFMTHIPSSAFRELWPSVWKWVQFFDMYYDSIKVVGIDVDEVTGGDFILFTVDHPHSGGAGGTLSDLAALVIGYIDGVSSCLTAQQPDTRLRVGIFEFTEEIDRSLSHEDLHRHALGPFTEALISAGIIKSLTTMSCTITKPKTRFPGFPPLLERSLIFLSRTLHTSADHLYVLDVVECGILRDIITCATAGNFNQGLALLLEHALPPSLISCYVLSSLRRERFRVRARFSTLAEERIAILFNSNAQRRQLFKAYDNVKSANNWIGGRVPVTMQNLVKLVVPVASAIFLPDLPPREPLPFGIHQPFGVRQRSFMRALLTQDYHTGKCTTIYPQQAIFMAHSLMEFLLEGIQSLCSLDIRFSNNKIYTMLVRAGGRVKIDVQPLLPSSWTKYFGSKSEWHDEAGRAPRANGRMDLHVMAIRAAGTQTQYLMVPLRTETPRLQSEVWRIAMTLDLLTPFPQLVEAIRGEMERGEETELLSY</sequence>
<keyword evidence="2" id="KW-1185">Reference proteome</keyword>
<accession>A0AAD7N4G2</accession>
<evidence type="ECO:0000313" key="2">
    <source>
        <dbReference type="Proteomes" id="UP001215280"/>
    </source>
</evidence>
<comment type="caution">
    <text evidence="1">The sequence shown here is derived from an EMBL/GenBank/DDBJ whole genome shotgun (WGS) entry which is preliminary data.</text>
</comment>
<name>A0AAD7N4G2_9AGAR</name>
<protein>
    <submittedName>
        <fullName evidence="1">Uncharacterized protein</fullName>
    </submittedName>
</protein>